<keyword evidence="11 14" id="KW-0472">Membrane</keyword>
<gene>
    <name evidence="15" type="primary">ND1</name>
</gene>
<feature type="transmembrane region" description="Helical" evidence="14">
    <location>
        <begin position="108"/>
        <end position="129"/>
    </location>
</feature>
<name>A0A9E9C125_9HYME</name>
<evidence type="ECO:0000256" key="3">
    <source>
        <dbReference type="ARBA" id="ARBA00010535"/>
    </source>
</evidence>
<comment type="catalytic activity">
    <reaction evidence="13">
        <text>a ubiquinone + NADH + 5 H(+)(in) = a ubiquinol + NAD(+) + 4 H(+)(out)</text>
        <dbReference type="Rhea" id="RHEA:29091"/>
        <dbReference type="Rhea" id="RHEA-COMP:9565"/>
        <dbReference type="Rhea" id="RHEA-COMP:9566"/>
        <dbReference type="ChEBI" id="CHEBI:15378"/>
        <dbReference type="ChEBI" id="CHEBI:16389"/>
        <dbReference type="ChEBI" id="CHEBI:17976"/>
        <dbReference type="ChEBI" id="CHEBI:57540"/>
        <dbReference type="ChEBI" id="CHEBI:57945"/>
        <dbReference type="EC" id="7.1.1.2"/>
    </reaction>
</comment>
<evidence type="ECO:0000256" key="5">
    <source>
        <dbReference type="ARBA" id="ARBA00022448"/>
    </source>
</evidence>
<dbReference type="GO" id="GO:0008137">
    <property type="term" value="F:NADH dehydrogenase (ubiquinone) activity"/>
    <property type="evidence" value="ECO:0007669"/>
    <property type="project" value="UniProtKB-EC"/>
</dbReference>
<evidence type="ECO:0000256" key="10">
    <source>
        <dbReference type="ARBA" id="ARBA00023128"/>
    </source>
</evidence>
<keyword evidence="7" id="KW-0999">Mitochondrion inner membrane</keyword>
<evidence type="ECO:0000256" key="11">
    <source>
        <dbReference type="ARBA" id="ARBA00023136"/>
    </source>
</evidence>
<feature type="transmembrane region" description="Helical" evidence="14">
    <location>
        <begin position="81"/>
        <end position="101"/>
    </location>
</feature>
<dbReference type="EC" id="7.1.1.2" evidence="13"/>
<comment type="function">
    <text evidence="1">Core subunit of the mitochondrial membrane respiratory chain NADH dehydrogenase (Complex I) that is believed to belong to the minimal assembly required for catalysis. Complex I functions in the transfer of electrons from NADH to the respiratory chain. The immediate electron acceptor for the enzyme is believed to be ubiquinone.</text>
</comment>
<geneLocation type="mitochondrion" evidence="15"/>
<reference evidence="15" key="1">
    <citation type="submission" date="2021-12" db="EMBL/GenBank/DDBJ databases">
        <authorList>
            <person name="Niu G."/>
            <person name="Wei M."/>
        </authorList>
    </citation>
    <scope>NUCLEOTIDE SEQUENCE</scope>
</reference>
<dbReference type="GO" id="GO:0003954">
    <property type="term" value="F:NADH dehydrogenase activity"/>
    <property type="evidence" value="ECO:0007669"/>
    <property type="project" value="TreeGrafter"/>
</dbReference>
<organism evidence="15">
    <name type="scientific">Janus sp</name>
    <dbReference type="NCBI Taxonomy" id="3003420"/>
    <lineage>
        <taxon>Eukaryota</taxon>
        <taxon>Metazoa</taxon>
        <taxon>Ecdysozoa</taxon>
        <taxon>Arthropoda</taxon>
        <taxon>Hexapoda</taxon>
        <taxon>Insecta</taxon>
        <taxon>Pterygota</taxon>
        <taxon>Neoptera</taxon>
        <taxon>Endopterygota</taxon>
        <taxon>Hymenoptera</taxon>
        <taxon>Cephoidea</taxon>
        <taxon>Cephidae</taxon>
        <taxon>Janus</taxon>
    </lineage>
</organism>
<evidence type="ECO:0000313" key="15">
    <source>
        <dbReference type="EMBL" id="WAK83090.1"/>
    </source>
</evidence>
<keyword evidence="5" id="KW-0813">Transport</keyword>
<feature type="transmembrane region" description="Helical" evidence="14">
    <location>
        <begin position="232"/>
        <end position="256"/>
    </location>
</feature>
<dbReference type="EMBL" id="OL757401">
    <property type="protein sequence ID" value="WAK83090.1"/>
    <property type="molecule type" value="Genomic_DNA"/>
</dbReference>
<comment type="similarity">
    <text evidence="3 12">Belongs to the complex I subunit 1 family.</text>
</comment>
<dbReference type="InterPro" id="IPR018086">
    <property type="entry name" value="NADH_UbQ_OxRdtase_su1_CS"/>
</dbReference>
<feature type="transmembrane region" description="Helical" evidence="14">
    <location>
        <begin position="149"/>
        <end position="169"/>
    </location>
</feature>
<sequence length="323" mass="37191">MFILMNMVVKIFLLSLSSFIVMLINVLICVAFLTLYERKILGYIQMRKGPNKVGMVGLVQPFSDAIKLFSKECLVGYNFNYLMFLFSPMFVLMLSIFIWVLNPFMFNLWSVSLGLLMLLSILSLGVYFIMYSGWASNSLYSLLGALRAIAQSISYEVSLALILIIFVFLSDTFSIVKILGYQYNLCFGGVLVPLMYMFIVSSLAELNRSPLDFVEGESELVSGFNVEYSSGLFAFLFLGEYSMILFFSMMWVILFTGVNWFTLIYYFLIVLSFSLIIMIRGTYARFRYDKLMMLAWKSFLPMSLNYLVLIFGVKLMLMCFLMN</sequence>
<evidence type="ECO:0000256" key="2">
    <source>
        <dbReference type="ARBA" id="ARBA00004448"/>
    </source>
</evidence>
<feature type="transmembrane region" description="Helical" evidence="14">
    <location>
        <begin position="263"/>
        <end position="283"/>
    </location>
</feature>
<dbReference type="GO" id="GO:0009060">
    <property type="term" value="P:aerobic respiration"/>
    <property type="evidence" value="ECO:0007669"/>
    <property type="project" value="TreeGrafter"/>
</dbReference>
<feature type="transmembrane region" description="Helical" evidence="14">
    <location>
        <begin position="12"/>
        <end position="36"/>
    </location>
</feature>
<evidence type="ECO:0000256" key="12">
    <source>
        <dbReference type="RuleBase" id="RU000471"/>
    </source>
</evidence>
<proteinExistence type="inferred from homology"/>
<feature type="transmembrane region" description="Helical" evidence="14">
    <location>
        <begin position="303"/>
        <end position="322"/>
    </location>
</feature>
<comment type="subcellular location">
    <subcellularLocation>
        <location evidence="2 12">Mitochondrion inner membrane</location>
        <topology evidence="2 12">Multi-pass membrane protein</topology>
    </subcellularLocation>
</comment>
<feature type="transmembrane region" description="Helical" evidence="14">
    <location>
        <begin position="181"/>
        <end position="204"/>
    </location>
</feature>
<keyword evidence="10 13" id="KW-0496">Mitochondrion</keyword>
<dbReference type="AlphaFoldDB" id="A0A9E9C125"/>
<accession>A0A9E9C125</accession>
<keyword evidence="6 12" id="KW-0812">Transmembrane</keyword>
<evidence type="ECO:0000256" key="13">
    <source>
        <dbReference type="RuleBase" id="RU000473"/>
    </source>
</evidence>
<evidence type="ECO:0000256" key="7">
    <source>
        <dbReference type="ARBA" id="ARBA00022792"/>
    </source>
</evidence>
<dbReference type="PROSITE" id="PS00667">
    <property type="entry name" value="COMPLEX1_ND1_1"/>
    <property type="match status" value="1"/>
</dbReference>
<dbReference type="HAMAP" id="MF_01350">
    <property type="entry name" value="NDH1_NuoH"/>
    <property type="match status" value="1"/>
</dbReference>
<protein>
    <recommendedName>
        <fullName evidence="4 13">NADH-ubiquinone oxidoreductase chain 1</fullName>
        <ecNumber evidence="13">7.1.1.2</ecNumber>
    </recommendedName>
</protein>
<evidence type="ECO:0000256" key="1">
    <source>
        <dbReference type="ARBA" id="ARBA00003257"/>
    </source>
</evidence>
<keyword evidence="8 14" id="KW-1133">Transmembrane helix</keyword>
<evidence type="ECO:0000256" key="9">
    <source>
        <dbReference type="ARBA" id="ARBA00023075"/>
    </source>
</evidence>
<dbReference type="Pfam" id="PF00146">
    <property type="entry name" value="NADHdh"/>
    <property type="match status" value="1"/>
</dbReference>
<evidence type="ECO:0000256" key="4">
    <source>
        <dbReference type="ARBA" id="ARBA00021009"/>
    </source>
</evidence>
<keyword evidence="12" id="KW-0520">NAD</keyword>
<evidence type="ECO:0000256" key="8">
    <source>
        <dbReference type="ARBA" id="ARBA00022989"/>
    </source>
</evidence>
<evidence type="ECO:0000256" key="6">
    <source>
        <dbReference type="ARBA" id="ARBA00022692"/>
    </source>
</evidence>
<keyword evidence="9 13" id="KW-0830">Ubiquinone</keyword>
<evidence type="ECO:0000256" key="14">
    <source>
        <dbReference type="SAM" id="Phobius"/>
    </source>
</evidence>
<dbReference type="PANTHER" id="PTHR11432">
    <property type="entry name" value="NADH DEHYDROGENASE SUBUNIT 1"/>
    <property type="match status" value="1"/>
</dbReference>
<dbReference type="PANTHER" id="PTHR11432:SF3">
    <property type="entry name" value="NADH-UBIQUINONE OXIDOREDUCTASE CHAIN 1"/>
    <property type="match status" value="1"/>
</dbReference>
<dbReference type="InterPro" id="IPR001694">
    <property type="entry name" value="NADH_UbQ_OxRdtase_su1/FPO"/>
</dbReference>
<dbReference type="GO" id="GO:0005743">
    <property type="term" value="C:mitochondrial inner membrane"/>
    <property type="evidence" value="ECO:0007669"/>
    <property type="project" value="UniProtKB-SubCell"/>
</dbReference>